<evidence type="ECO:0000313" key="3">
    <source>
        <dbReference type="Proteomes" id="UP000002217"/>
    </source>
</evidence>
<dbReference type="InterPro" id="IPR036638">
    <property type="entry name" value="HLH_DNA-bd_sf"/>
</dbReference>
<dbReference type="EMBL" id="CP001720">
    <property type="protein sequence ID" value="ACV61741.1"/>
    <property type="molecule type" value="Genomic_DNA"/>
</dbReference>
<name>C8W277_DESAS</name>
<dbReference type="Pfam" id="PF09388">
    <property type="entry name" value="SpoOE-like"/>
    <property type="match status" value="1"/>
</dbReference>
<keyword evidence="3" id="KW-1185">Reference proteome</keyword>
<gene>
    <name evidence="2" type="ordered locus">Dtox_0836</name>
</gene>
<sequence>MNLAKIIIKIEKTRRKLYNARYNGDPNKLLKISQELDILLNEYFIFKGELITSHPEVNSVPPKENAVSNQSPTELNELAC</sequence>
<dbReference type="RefSeq" id="WP_015756459.1">
    <property type="nucleotide sequence ID" value="NC_013216.1"/>
</dbReference>
<organism evidence="2 3">
    <name type="scientific">Desulfofarcimen acetoxidans (strain ATCC 49208 / DSM 771 / KCTC 5769 / VKM B-1644 / 5575)</name>
    <name type="common">Desulfotomaculum acetoxidans</name>
    <dbReference type="NCBI Taxonomy" id="485916"/>
    <lineage>
        <taxon>Bacteria</taxon>
        <taxon>Bacillati</taxon>
        <taxon>Bacillota</taxon>
        <taxon>Clostridia</taxon>
        <taxon>Eubacteriales</taxon>
        <taxon>Peptococcaceae</taxon>
        <taxon>Desulfofarcimen</taxon>
    </lineage>
</organism>
<dbReference type="GO" id="GO:0043937">
    <property type="term" value="P:regulation of sporulation"/>
    <property type="evidence" value="ECO:0007669"/>
    <property type="project" value="InterPro"/>
</dbReference>
<dbReference type="InterPro" id="IPR037208">
    <property type="entry name" value="Spo0E-like_sf"/>
</dbReference>
<dbReference type="HOGENOM" id="CLU_2583982_0_0_9"/>
<feature type="region of interest" description="Disordered" evidence="1">
    <location>
        <begin position="57"/>
        <end position="80"/>
    </location>
</feature>
<proteinExistence type="predicted"/>
<accession>C8W277</accession>
<dbReference type="GO" id="GO:0046983">
    <property type="term" value="F:protein dimerization activity"/>
    <property type="evidence" value="ECO:0007669"/>
    <property type="project" value="InterPro"/>
</dbReference>
<reference evidence="2 3" key="1">
    <citation type="journal article" date="2009" name="Stand. Genomic Sci.">
        <title>Complete genome sequence of Desulfotomaculum acetoxidans type strain (5575).</title>
        <authorList>
            <person name="Spring S."/>
            <person name="Lapidus A."/>
            <person name="Schroder M."/>
            <person name="Gleim D."/>
            <person name="Sims D."/>
            <person name="Meincke L."/>
            <person name="Glavina Del Rio T."/>
            <person name="Tice H."/>
            <person name="Copeland A."/>
            <person name="Cheng J.F."/>
            <person name="Lucas S."/>
            <person name="Chen F."/>
            <person name="Nolan M."/>
            <person name="Bruce D."/>
            <person name="Goodwin L."/>
            <person name="Pitluck S."/>
            <person name="Ivanova N."/>
            <person name="Mavromatis K."/>
            <person name="Mikhailova N."/>
            <person name="Pati A."/>
            <person name="Chen A."/>
            <person name="Palaniappan K."/>
            <person name="Land M."/>
            <person name="Hauser L."/>
            <person name="Chang Y.J."/>
            <person name="Jeffries C.D."/>
            <person name="Chain P."/>
            <person name="Saunders E."/>
            <person name="Brettin T."/>
            <person name="Detter J.C."/>
            <person name="Goker M."/>
            <person name="Bristow J."/>
            <person name="Eisen J.A."/>
            <person name="Markowitz V."/>
            <person name="Hugenholtz P."/>
            <person name="Kyrpides N.C."/>
            <person name="Klenk H.P."/>
            <person name="Han C."/>
        </authorList>
    </citation>
    <scope>NUCLEOTIDE SEQUENCE [LARGE SCALE GENOMIC DNA]</scope>
    <source>
        <strain evidence="3">ATCC 49208 / DSM 771 / VKM B-1644</strain>
    </source>
</reference>
<dbReference type="KEGG" id="dae:Dtox_0836"/>
<protein>
    <recommendedName>
        <fullName evidence="4">Spo0E like sporulation regulatory protein</fullName>
    </recommendedName>
</protein>
<dbReference type="Gene3D" id="4.10.280.10">
    <property type="entry name" value="Helix-loop-helix DNA-binding domain"/>
    <property type="match status" value="1"/>
</dbReference>
<dbReference type="AlphaFoldDB" id="C8W277"/>
<evidence type="ECO:0000313" key="2">
    <source>
        <dbReference type="EMBL" id="ACV61741.1"/>
    </source>
</evidence>
<evidence type="ECO:0008006" key="4">
    <source>
        <dbReference type="Google" id="ProtNLM"/>
    </source>
</evidence>
<dbReference type="SUPFAM" id="SSF140500">
    <property type="entry name" value="BAS1536-like"/>
    <property type="match status" value="1"/>
</dbReference>
<evidence type="ECO:0000256" key="1">
    <source>
        <dbReference type="SAM" id="MobiDB-lite"/>
    </source>
</evidence>
<dbReference type="InterPro" id="IPR018540">
    <property type="entry name" value="Spo0E-like"/>
</dbReference>
<dbReference type="Proteomes" id="UP000002217">
    <property type="component" value="Chromosome"/>
</dbReference>